<evidence type="ECO:0000313" key="10">
    <source>
        <dbReference type="Proteomes" id="UP000178723"/>
    </source>
</evidence>
<dbReference type="GO" id="GO:0006006">
    <property type="term" value="P:glucose metabolic process"/>
    <property type="evidence" value="ECO:0007669"/>
    <property type="project" value="InterPro"/>
</dbReference>
<dbReference type="STRING" id="1802407.A3I40_00495"/>
<dbReference type="PRINTS" id="PR00078">
    <property type="entry name" value="G3PDHDRGNASE"/>
</dbReference>
<feature type="binding site" evidence="5">
    <location>
        <begin position="12"/>
        <end position="13"/>
    </location>
    <ligand>
        <name>NAD(+)</name>
        <dbReference type="ChEBI" id="CHEBI:57540"/>
    </ligand>
</feature>
<feature type="binding site" evidence="5">
    <location>
        <position position="120"/>
    </location>
    <ligand>
        <name>NAD(+)</name>
        <dbReference type="ChEBI" id="CHEBI:57540"/>
    </ligand>
</feature>
<dbReference type="GO" id="GO:0050661">
    <property type="term" value="F:NADP binding"/>
    <property type="evidence" value="ECO:0007669"/>
    <property type="project" value="InterPro"/>
</dbReference>
<proteinExistence type="inferred from homology"/>
<dbReference type="CDD" id="cd18126">
    <property type="entry name" value="GAPDH_I_C"/>
    <property type="match status" value="1"/>
</dbReference>
<feature type="binding site" evidence="4">
    <location>
        <begin position="150"/>
        <end position="152"/>
    </location>
    <ligand>
        <name>D-glyceraldehyde 3-phosphate</name>
        <dbReference type="ChEBI" id="CHEBI:59776"/>
    </ligand>
</feature>
<comment type="similarity">
    <text evidence="1 7">Belongs to the glyceraldehyde-3-phosphate dehydrogenase family.</text>
</comment>
<dbReference type="Pfam" id="PF02800">
    <property type="entry name" value="Gp_dh_C"/>
    <property type="match status" value="1"/>
</dbReference>
<evidence type="ECO:0000259" key="8">
    <source>
        <dbReference type="SMART" id="SM00846"/>
    </source>
</evidence>
<dbReference type="CDD" id="cd05214">
    <property type="entry name" value="GAPDH_I_N"/>
    <property type="match status" value="1"/>
</dbReference>
<feature type="binding site" evidence="4">
    <location>
        <position position="181"/>
    </location>
    <ligand>
        <name>D-glyceraldehyde 3-phosphate</name>
        <dbReference type="ChEBI" id="CHEBI:59776"/>
    </ligand>
</feature>
<sequence>MPLRLAINGFGRIGRAAFRVALNHKDLDIVAINDLTDTDTLAHLLKYDSVYRRFEADISFDEKNLIVNGKKYPVSAEKEPTKLPWRDHKVDVVLECTGRFTKDDAARAHLDAGAKRVVVSAPTKGGETKTFILGVNANDYNGEAIVSNASCTTNCVSPVLAVVESSFGIVKAAMTTIHSYTAEQNLVDGPPPPLHKDLRRARAATVNIVPTTTGAASAVTATLPKLEGIFDGLAIRVPTPCGSLSDFTLVVKKPTTIEEVNNAFRKAARDKKFQNIIAVTDEPLVSSDIIGDPHSAVVDLSMTNVIDGDLVKIVAWYDNEWGYANRLIELAALVGKST</sequence>
<dbReference type="PANTHER" id="PTHR43148">
    <property type="entry name" value="GLYCERALDEHYDE-3-PHOSPHATE DEHYDROGENASE 2"/>
    <property type="match status" value="1"/>
</dbReference>
<feature type="binding site" evidence="4">
    <location>
        <position position="236"/>
    </location>
    <ligand>
        <name>D-glyceraldehyde 3-phosphate</name>
        <dbReference type="ChEBI" id="CHEBI:59776"/>
    </ligand>
</feature>
<dbReference type="SMART" id="SM00846">
    <property type="entry name" value="Gp_dh_N"/>
    <property type="match status" value="1"/>
</dbReference>
<feature type="binding site" evidence="4">
    <location>
        <begin position="213"/>
        <end position="214"/>
    </location>
    <ligand>
        <name>D-glyceraldehyde 3-phosphate</name>
        <dbReference type="ChEBI" id="CHEBI:59776"/>
    </ligand>
</feature>
<dbReference type="GO" id="GO:0016620">
    <property type="term" value="F:oxidoreductase activity, acting on the aldehyde or oxo group of donors, NAD or NADP as acceptor"/>
    <property type="evidence" value="ECO:0007669"/>
    <property type="project" value="InterPro"/>
</dbReference>
<dbReference type="NCBIfam" id="TIGR01534">
    <property type="entry name" value="GAPDH-I"/>
    <property type="match status" value="1"/>
</dbReference>
<dbReference type="InterPro" id="IPR020828">
    <property type="entry name" value="GlycerAld_3-P_DH_NAD(P)-bd"/>
</dbReference>
<name>A0A1F7V7C4_9BACT</name>
<dbReference type="PIRSF" id="PIRSF000149">
    <property type="entry name" value="GAP_DH"/>
    <property type="match status" value="1"/>
</dbReference>
<dbReference type="SUPFAM" id="SSF51735">
    <property type="entry name" value="NAD(P)-binding Rossmann-fold domains"/>
    <property type="match status" value="1"/>
</dbReference>
<evidence type="ECO:0000256" key="6">
    <source>
        <dbReference type="PIRSR" id="PIRSR000149-4"/>
    </source>
</evidence>
<keyword evidence="5" id="KW-0547">Nucleotide-binding</keyword>
<dbReference type="Gene3D" id="3.40.50.720">
    <property type="entry name" value="NAD(P)-binding Rossmann-like Domain"/>
    <property type="match status" value="1"/>
</dbReference>
<evidence type="ECO:0000256" key="1">
    <source>
        <dbReference type="ARBA" id="ARBA00007406"/>
    </source>
</evidence>
<dbReference type="Gene3D" id="3.30.360.10">
    <property type="entry name" value="Dihydrodipicolinate Reductase, domain 2"/>
    <property type="match status" value="1"/>
</dbReference>
<keyword evidence="2" id="KW-0560">Oxidoreductase</keyword>
<feature type="binding site" evidence="5">
    <location>
        <position position="319"/>
    </location>
    <ligand>
        <name>NAD(+)</name>
        <dbReference type="ChEBI" id="CHEBI:57540"/>
    </ligand>
</feature>
<feature type="binding site" evidence="5">
    <location>
        <position position="34"/>
    </location>
    <ligand>
        <name>NAD(+)</name>
        <dbReference type="ChEBI" id="CHEBI:57540"/>
    </ligand>
</feature>
<evidence type="ECO:0000313" key="9">
    <source>
        <dbReference type="EMBL" id="OGL85997.1"/>
    </source>
</evidence>
<dbReference type="InterPro" id="IPR020829">
    <property type="entry name" value="GlycerAld_3-P_DH_cat"/>
</dbReference>
<keyword evidence="5" id="KW-0520">NAD</keyword>
<dbReference type="FunFam" id="3.30.360.10:FF:000002">
    <property type="entry name" value="Glyceraldehyde-3-phosphate dehydrogenase"/>
    <property type="match status" value="1"/>
</dbReference>
<dbReference type="InterPro" id="IPR006424">
    <property type="entry name" value="Glyceraldehyde-3-P_DH_1"/>
</dbReference>
<dbReference type="AlphaFoldDB" id="A0A1F7V7C4"/>
<evidence type="ECO:0000256" key="3">
    <source>
        <dbReference type="PIRSR" id="PIRSR000149-1"/>
    </source>
</evidence>
<evidence type="ECO:0000256" key="4">
    <source>
        <dbReference type="PIRSR" id="PIRSR000149-2"/>
    </source>
</evidence>
<organism evidence="9 10">
    <name type="scientific">Candidatus Uhrbacteria bacterium RIFCSPLOWO2_02_FULL_48_12</name>
    <dbReference type="NCBI Taxonomy" id="1802407"/>
    <lineage>
        <taxon>Bacteria</taxon>
        <taxon>Candidatus Uhriibacteriota</taxon>
    </lineage>
</organism>
<feature type="domain" description="Glyceraldehyde 3-phosphate dehydrogenase NAD(P) binding" evidence="8">
    <location>
        <begin position="3"/>
        <end position="151"/>
    </location>
</feature>
<protein>
    <submittedName>
        <fullName evidence="9">Type I glyceraldehyde-3-phosphate dehydrogenase</fullName>
    </submittedName>
</protein>
<dbReference type="FunFam" id="3.40.50.720:FF:000001">
    <property type="entry name" value="Glyceraldehyde-3-phosphate dehydrogenase"/>
    <property type="match status" value="1"/>
</dbReference>
<dbReference type="Pfam" id="PF00044">
    <property type="entry name" value="Gp_dh_N"/>
    <property type="match status" value="1"/>
</dbReference>
<feature type="active site" description="Nucleophile" evidence="3">
    <location>
        <position position="151"/>
    </location>
</feature>
<gene>
    <name evidence="9" type="ORF">A3I40_00495</name>
</gene>
<dbReference type="SUPFAM" id="SSF55347">
    <property type="entry name" value="Glyceraldehyde-3-phosphate dehydrogenase-like, C-terminal domain"/>
    <property type="match status" value="1"/>
</dbReference>
<evidence type="ECO:0000256" key="2">
    <source>
        <dbReference type="ARBA" id="ARBA00023002"/>
    </source>
</evidence>
<evidence type="ECO:0000256" key="5">
    <source>
        <dbReference type="PIRSR" id="PIRSR000149-3"/>
    </source>
</evidence>
<reference evidence="9 10" key="1">
    <citation type="journal article" date="2016" name="Nat. Commun.">
        <title>Thousands of microbial genomes shed light on interconnected biogeochemical processes in an aquifer system.</title>
        <authorList>
            <person name="Anantharaman K."/>
            <person name="Brown C.T."/>
            <person name="Hug L.A."/>
            <person name="Sharon I."/>
            <person name="Castelle C.J."/>
            <person name="Probst A.J."/>
            <person name="Thomas B.C."/>
            <person name="Singh A."/>
            <person name="Wilkins M.J."/>
            <person name="Karaoz U."/>
            <person name="Brodie E.L."/>
            <person name="Williams K.H."/>
            <person name="Hubbard S.S."/>
            <person name="Banfield J.F."/>
        </authorList>
    </citation>
    <scope>NUCLEOTIDE SEQUENCE [LARGE SCALE GENOMIC DNA]</scope>
</reference>
<dbReference type="GO" id="GO:0051287">
    <property type="term" value="F:NAD binding"/>
    <property type="evidence" value="ECO:0007669"/>
    <property type="project" value="InterPro"/>
</dbReference>
<dbReference type="InterPro" id="IPR020831">
    <property type="entry name" value="GlycerAld/Erythrose_P_DH"/>
</dbReference>
<accession>A0A1F7V7C4</accession>
<feature type="site" description="Activates thiol group during catalysis" evidence="6">
    <location>
        <position position="178"/>
    </location>
</feature>
<dbReference type="EMBL" id="MGEP01000055">
    <property type="protein sequence ID" value="OGL85997.1"/>
    <property type="molecule type" value="Genomic_DNA"/>
</dbReference>
<dbReference type="InterPro" id="IPR036291">
    <property type="entry name" value="NAD(P)-bd_dom_sf"/>
</dbReference>
<evidence type="ECO:0000256" key="7">
    <source>
        <dbReference type="RuleBase" id="RU000397"/>
    </source>
</evidence>
<dbReference type="Proteomes" id="UP000178723">
    <property type="component" value="Unassembled WGS sequence"/>
</dbReference>
<comment type="caution">
    <text evidence="9">The sequence shown here is derived from an EMBL/GenBank/DDBJ whole genome shotgun (WGS) entry which is preliminary data.</text>
</comment>